<keyword evidence="3" id="KW-0328">Glycosyltransferase</keyword>
<keyword evidence="5" id="KW-0460">Magnesium</keyword>
<dbReference type="InterPro" id="IPR029044">
    <property type="entry name" value="Nucleotide-diphossugar_trans"/>
</dbReference>
<keyword evidence="4" id="KW-0808">Transferase</keyword>
<organism evidence="7 8">
    <name type="scientific">Caulobacter ginsengisoli</name>
    <dbReference type="NCBI Taxonomy" id="400775"/>
    <lineage>
        <taxon>Bacteria</taxon>
        <taxon>Pseudomonadati</taxon>
        <taxon>Pseudomonadota</taxon>
        <taxon>Alphaproteobacteria</taxon>
        <taxon>Caulobacterales</taxon>
        <taxon>Caulobacteraceae</taxon>
        <taxon>Caulobacter</taxon>
    </lineage>
</organism>
<comment type="caution">
    <text evidence="7">The sequence shown here is derived from an EMBL/GenBank/DDBJ whole genome shotgun (WGS) entry which is preliminary data.</text>
</comment>
<feature type="domain" description="Glycosyltransferase 2-like" evidence="6">
    <location>
        <begin position="7"/>
        <end position="115"/>
    </location>
</feature>
<dbReference type="InterPro" id="IPR001173">
    <property type="entry name" value="Glyco_trans_2-like"/>
</dbReference>
<evidence type="ECO:0000256" key="2">
    <source>
        <dbReference type="ARBA" id="ARBA00006739"/>
    </source>
</evidence>
<evidence type="ECO:0000256" key="3">
    <source>
        <dbReference type="ARBA" id="ARBA00022676"/>
    </source>
</evidence>
<dbReference type="PANTHER" id="PTHR48090:SF10">
    <property type="entry name" value="GLUCOSYL-3-PHOSPHOGLYCERATE SYNTHASE"/>
    <property type="match status" value="1"/>
</dbReference>
<evidence type="ECO:0000256" key="4">
    <source>
        <dbReference type="ARBA" id="ARBA00022679"/>
    </source>
</evidence>
<reference evidence="7 8" key="1">
    <citation type="submission" date="2023-07" db="EMBL/GenBank/DDBJ databases">
        <title>Genomic Encyclopedia of Type Strains, Phase IV (KMG-IV): sequencing the most valuable type-strain genomes for metagenomic binning, comparative biology and taxonomic classification.</title>
        <authorList>
            <person name="Goeker M."/>
        </authorList>
    </citation>
    <scope>NUCLEOTIDE SEQUENCE [LARGE SCALE GENOMIC DNA]</scope>
    <source>
        <strain evidence="7 8">DSM 18695</strain>
    </source>
</reference>
<dbReference type="Pfam" id="PF00535">
    <property type="entry name" value="Glycos_transf_2"/>
    <property type="match status" value="1"/>
</dbReference>
<dbReference type="Proteomes" id="UP001228905">
    <property type="component" value="Unassembled WGS sequence"/>
</dbReference>
<evidence type="ECO:0000313" key="7">
    <source>
        <dbReference type="EMBL" id="MDQ0463715.1"/>
    </source>
</evidence>
<evidence type="ECO:0000313" key="8">
    <source>
        <dbReference type="Proteomes" id="UP001228905"/>
    </source>
</evidence>
<protein>
    <submittedName>
        <fullName evidence="7">Glycosyltransferase involved in cell wall biosynthesis</fullName>
    </submittedName>
</protein>
<gene>
    <name evidence="7" type="ORF">QO010_001486</name>
</gene>
<dbReference type="Gene3D" id="3.90.550.10">
    <property type="entry name" value="Spore Coat Polysaccharide Biosynthesis Protein SpsA, Chain A"/>
    <property type="match status" value="1"/>
</dbReference>
<comment type="cofactor">
    <cofactor evidence="1">
        <name>Mg(2+)</name>
        <dbReference type="ChEBI" id="CHEBI:18420"/>
    </cofactor>
</comment>
<evidence type="ECO:0000256" key="1">
    <source>
        <dbReference type="ARBA" id="ARBA00001946"/>
    </source>
</evidence>
<dbReference type="PANTHER" id="PTHR48090">
    <property type="entry name" value="UNDECAPRENYL-PHOSPHATE 4-DEOXY-4-FORMAMIDO-L-ARABINOSE TRANSFERASE-RELATED"/>
    <property type="match status" value="1"/>
</dbReference>
<dbReference type="EMBL" id="JAUSVS010000002">
    <property type="protein sequence ID" value="MDQ0463715.1"/>
    <property type="molecule type" value="Genomic_DNA"/>
</dbReference>
<accession>A0ABU0IP03</accession>
<comment type="similarity">
    <text evidence="2">Belongs to the glycosyltransferase 2 family.</text>
</comment>
<keyword evidence="8" id="KW-1185">Reference proteome</keyword>
<dbReference type="CDD" id="cd04179">
    <property type="entry name" value="DPM_DPG-synthase_like"/>
    <property type="match status" value="1"/>
</dbReference>
<name>A0ABU0IP03_9CAUL</name>
<dbReference type="RefSeq" id="WP_307347852.1">
    <property type="nucleotide sequence ID" value="NZ_JAUSVS010000002.1"/>
</dbReference>
<sequence>MPADCISCIVCAYNEAERIDRILEAALKHPLISEVIVVNDGSTDDTHARVAAYPEVRLISYPDNRGKTHALACGIAAAKCDHLMFLDADLNGLESEDIDALAEPVLSGQADVSISLRGNSLGVYKLMGLDFISGERVIPAHLVREAAKAMLEMPRWSGEVFMNELIIGKGLRVAVVEWPQVRHTPKSEKTNAWRGLVDEVHMIGDTVKLLTVRGVVRQNFAMLKLMGGNKRWASAWSA</sequence>
<evidence type="ECO:0000259" key="6">
    <source>
        <dbReference type="Pfam" id="PF00535"/>
    </source>
</evidence>
<evidence type="ECO:0000256" key="5">
    <source>
        <dbReference type="ARBA" id="ARBA00022842"/>
    </source>
</evidence>
<dbReference type="InterPro" id="IPR050256">
    <property type="entry name" value="Glycosyltransferase_2"/>
</dbReference>
<proteinExistence type="inferred from homology"/>
<dbReference type="SUPFAM" id="SSF53448">
    <property type="entry name" value="Nucleotide-diphospho-sugar transferases"/>
    <property type="match status" value="1"/>
</dbReference>